<dbReference type="SUPFAM" id="SSF50249">
    <property type="entry name" value="Nucleic acid-binding proteins"/>
    <property type="match status" value="1"/>
</dbReference>
<comment type="subcellular location">
    <subcellularLocation>
        <location evidence="1">Nucleus</location>
    </subcellularLocation>
</comment>
<keyword evidence="6" id="KW-1185">Reference proteome</keyword>
<dbReference type="PANTHER" id="PTHR13989">
    <property type="entry name" value="REPLICATION PROTEIN A-RELATED"/>
    <property type="match status" value="1"/>
</dbReference>
<evidence type="ECO:0000256" key="1">
    <source>
        <dbReference type="ARBA" id="ARBA00004123"/>
    </source>
</evidence>
<dbReference type="AlphaFoldDB" id="H0XUP0"/>
<dbReference type="GO" id="GO:0000781">
    <property type="term" value="C:chromosome, telomeric region"/>
    <property type="evidence" value="ECO:0007669"/>
    <property type="project" value="TreeGrafter"/>
</dbReference>
<reference evidence="5" key="3">
    <citation type="submission" date="2025-09" db="UniProtKB">
        <authorList>
            <consortium name="Ensembl"/>
        </authorList>
    </citation>
    <scope>IDENTIFICATION</scope>
</reference>
<dbReference type="InParanoid" id="H0XUP0"/>
<dbReference type="PANTHER" id="PTHR13989:SF53">
    <property type="entry name" value="REPLICATION PROTEIN A 30 KDA SUBUNIT"/>
    <property type="match status" value="1"/>
</dbReference>
<keyword evidence="3" id="KW-0539">Nucleus</keyword>
<evidence type="ECO:0000313" key="5">
    <source>
        <dbReference type="Ensembl" id="ENSOGAP00000019832.1"/>
    </source>
</evidence>
<reference evidence="5" key="2">
    <citation type="submission" date="2025-08" db="UniProtKB">
        <authorList>
            <consortium name="Ensembl"/>
        </authorList>
    </citation>
    <scope>IDENTIFICATION</scope>
</reference>
<dbReference type="GO" id="GO:0003697">
    <property type="term" value="F:single-stranded DNA binding"/>
    <property type="evidence" value="ECO:0007669"/>
    <property type="project" value="TreeGrafter"/>
</dbReference>
<dbReference type="Ensembl" id="ENSOGAT00000007801.2">
    <property type="protein sequence ID" value="ENSOGAP00000019832.1"/>
    <property type="gene ID" value="ENSOGAG00000007799.2"/>
</dbReference>
<dbReference type="eggNOG" id="KOG3108">
    <property type="taxonomic scope" value="Eukaryota"/>
</dbReference>
<feature type="region of interest" description="Disordered" evidence="4">
    <location>
        <begin position="16"/>
        <end position="41"/>
    </location>
</feature>
<evidence type="ECO:0000256" key="3">
    <source>
        <dbReference type="ARBA" id="ARBA00023242"/>
    </source>
</evidence>
<dbReference type="GO" id="GO:0035861">
    <property type="term" value="C:site of double-strand break"/>
    <property type="evidence" value="ECO:0007669"/>
    <property type="project" value="TreeGrafter"/>
</dbReference>
<dbReference type="InterPro" id="IPR040260">
    <property type="entry name" value="RFA2-like"/>
</dbReference>
<dbReference type="Proteomes" id="UP000005225">
    <property type="component" value="Unassembled WGS sequence"/>
</dbReference>
<dbReference type="GO" id="GO:0006260">
    <property type="term" value="P:DNA replication"/>
    <property type="evidence" value="ECO:0007669"/>
    <property type="project" value="TreeGrafter"/>
</dbReference>
<organism evidence="5 6">
    <name type="scientific">Otolemur garnettii</name>
    <name type="common">Small-eared galago</name>
    <name type="synonym">Garnett's greater bushbaby</name>
    <dbReference type="NCBI Taxonomy" id="30611"/>
    <lineage>
        <taxon>Eukaryota</taxon>
        <taxon>Metazoa</taxon>
        <taxon>Chordata</taxon>
        <taxon>Craniata</taxon>
        <taxon>Vertebrata</taxon>
        <taxon>Euteleostomi</taxon>
        <taxon>Mammalia</taxon>
        <taxon>Eutheria</taxon>
        <taxon>Euarchontoglires</taxon>
        <taxon>Primates</taxon>
        <taxon>Strepsirrhini</taxon>
        <taxon>Lorisiformes</taxon>
        <taxon>Galagidae</taxon>
        <taxon>Otolemur</taxon>
    </lineage>
</organism>
<dbReference type="GeneTree" id="ENSGT00940000166006"/>
<dbReference type="EMBL" id="AAQR03105374">
    <property type="status" value="NOT_ANNOTATED_CDS"/>
    <property type="molecule type" value="Genomic_DNA"/>
</dbReference>
<dbReference type="Gene3D" id="2.40.50.140">
    <property type="entry name" value="Nucleic acid-binding proteins"/>
    <property type="match status" value="1"/>
</dbReference>
<keyword evidence="2" id="KW-0238">DNA-binding</keyword>
<name>H0XUP0_OTOGA</name>
<dbReference type="GO" id="GO:0005662">
    <property type="term" value="C:DNA replication factor A complex"/>
    <property type="evidence" value="ECO:0007669"/>
    <property type="project" value="TreeGrafter"/>
</dbReference>
<protein>
    <recommendedName>
        <fullName evidence="7">OB domain-containing protein</fullName>
    </recommendedName>
</protein>
<dbReference type="OMA" id="NIITFHY"/>
<evidence type="ECO:0000256" key="2">
    <source>
        <dbReference type="ARBA" id="ARBA00023125"/>
    </source>
</evidence>
<reference evidence="6" key="1">
    <citation type="submission" date="2011-03" db="EMBL/GenBank/DDBJ databases">
        <title>Version 3 of the genome sequence of Otolemur garnettii (Bushbaby).</title>
        <authorList>
            <consortium name="The Broad Institute Genome Sequencing Platform"/>
            <person name="Di Palma F."/>
            <person name="Johnson J."/>
            <person name="Lander E.S."/>
            <person name="Lindblad-Toh K."/>
            <person name="Jaffe D.B."/>
            <person name="Gnerre S."/>
            <person name="MacCallum I."/>
            <person name="Przybylski D."/>
            <person name="Ribeiro F.J."/>
            <person name="Burton J.N."/>
            <person name="Walker B.J."/>
            <person name="Sharpe T."/>
            <person name="Hall G."/>
        </authorList>
    </citation>
    <scope>NUCLEOTIDE SEQUENCE [LARGE SCALE GENOMIC DNA]</scope>
</reference>
<sequence length="178" mass="19839">SIRELTKRGFGNCGSMSGEGWARGGSEQPSEGSAGPPRKTRRLKLQRERVVSCCVNQLLTATLVDNVFKVRGVVVSQVIIVGVIRQAEKVRNCIIYKIDDMTSKPIEARHWLARDIAKETTPLPVGAYVKVYGVLQSFAEARRLKIFMIRVLDNMNELTVNILDTVDEHMTLGKALQN</sequence>
<dbReference type="GO" id="GO:0000724">
    <property type="term" value="P:double-strand break repair via homologous recombination"/>
    <property type="evidence" value="ECO:0007669"/>
    <property type="project" value="TreeGrafter"/>
</dbReference>
<accession>H0XUP0</accession>
<dbReference type="STRING" id="30611.ENSOGAP00000019832"/>
<evidence type="ECO:0000256" key="4">
    <source>
        <dbReference type="SAM" id="MobiDB-lite"/>
    </source>
</evidence>
<dbReference type="HOGENOM" id="CLU_051033_2_0_1"/>
<evidence type="ECO:0000313" key="6">
    <source>
        <dbReference type="Proteomes" id="UP000005225"/>
    </source>
</evidence>
<evidence type="ECO:0008006" key="7">
    <source>
        <dbReference type="Google" id="ProtNLM"/>
    </source>
</evidence>
<proteinExistence type="predicted"/>
<dbReference type="CDD" id="cd04478">
    <property type="entry name" value="RPA2_DBD_D"/>
    <property type="match status" value="1"/>
</dbReference>
<dbReference type="GO" id="GO:0006289">
    <property type="term" value="P:nucleotide-excision repair"/>
    <property type="evidence" value="ECO:0007669"/>
    <property type="project" value="TreeGrafter"/>
</dbReference>
<dbReference type="InterPro" id="IPR012340">
    <property type="entry name" value="NA-bd_OB-fold"/>
</dbReference>